<organism evidence="1 2">
    <name type="scientific">Pseudonocardia eucalypti</name>
    <dbReference type="NCBI Taxonomy" id="648755"/>
    <lineage>
        <taxon>Bacteria</taxon>
        <taxon>Bacillati</taxon>
        <taxon>Actinomycetota</taxon>
        <taxon>Actinomycetes</taxon>
        <taxon>Pseudonocardiales</taxon>
        <taxon>Pseudonocardiaceae</taxon>
        <taxon>Pseudonocardia</taxon>
    </lineage>
</organism>
<name>A0ABP9Q9I5_9PSEU</name>
<comment type="caution">
    <text evidence="1">The sequence shown here is derived from an EMBL/GenBank/DDBJ whole genome shotgun (WGS) entry which is preliminary data.</text>
</comment>
<protein>
    <recommendedName>
        <fullName evidence="3">DUF4258 domain-containing protein</fullName>
    </recommendedName>
</protein>
<evidence type="ECO:0000313" key="1">
    <source>
        <dbReference type="EMBL" id="GAA5157819.1"/>
    </source>
</evidence>
<evidence type="ECO:0008006" key="3">
    <source>
        <dbReference type="Google" id="ProtNLM"/>
    </source>
</evidence>
<evidence type="ECO:0000313" key="2">
    <source>
        <dbReference type="Proteomes" id="UP001428817"/>
    </source>
</evidence>
<sequence>MRPIKFARIARKHKIGRAHAVHVINTVSPVRHPATDDLDPRIVWVGPDDRGLELEIIALELPEMLLVIHVMPTALRRKKP</sequence>
<accession>A0ABP9Q9I5</accession>
<gene>
    <name evidence="1" type="ORF">GCM10023321_36640</name>
</gene>
<dbReference type="Proteomes" id="UP001428817">
    <property type="component" value="Unassembled WGS sequence"/>
</dbReference>
<keyword evidence="2" id="KW-1185">Reference proteome</keyword>
<dbReference type="RefSeq" id="WP_185059234.1">
    <property type="nucleotide sequence ID" value="NZ_BAABJP010000015.1"/>
</dbReference>
<reference evidence="2" key="1">
    <citation type="journal article" date="2019" name="Int. J. Syst. Evol. Microbiol.">
        <title>The Global Catalogue of Microorganisms (GCM) 10K type strain sequencing project: providing services to taxonomists for standard genome sequencing and annotation.</title>
        <authorList>
            <consortium name="The Broad Institute Genomics Platform"/>
            <consortium name="The Broad Institute Genome Sequencing Center for Infectious Disease"/>
            <person name="Wu L."/>
            <person name="Ma J."/>
        </authorList>
    </citation>
    <scope>NUCLEOTIDE SEQUENCE [LARGE SCALE GENOMIC DNA]</scope>
    <source>
        <strain evidence="2">JCM 18303</strain>
    </source>
</reference>
<dbReference type="EMBL" id="BAABJP010000015">
    <property type="protein sequence ID" value="GAA5157819.1"/>
    <property type="molecule type" value="Genomic_DNA"/>
</dbReference>
<proteinExistence type="predicted"/>